<keyword evidence="2 4" id="KW-0474">Menaquinone biosynthesis</keyword>
<comment type="pathway">
    <text evidence="1 4">Quinol/quinone metabolism; menaquinone biosynthesis.</text>
</comment>
<organism evidence="5 6">
    <name type="scientific">Saccharibacillus alkalitolerans</name>
    <dbReference type="NCBI Taxonomy" id="2705290"/>
    <lineage>
        <taxon>Bacteria</taxon>
        <taxon>Bacillati</taxon>
        <taxon>Bacillota</taxon>
        <taxon>Bacilli</taxon>
        <taxon>Bacillales</taxon>
        <taxon>Paenibacillaceae</taxon>
        <taxon>Saccharibacillus</taxon>
    </lineage>
</organism>
<protein>
    <recommendedName>
        <fullName evidence="4">Chorismate dehydratase</fullName>
        <ecNumber evidence="4">4.2.1.151</ecNumber>
    </recommendedName>
    <alternativeName>
        <fullName evidence="4">Menaquinone biosynthetic enzyme MqnA</fullName>
    </alternativeName>
</protein>
<dbReference type="Proteomes" id="UP000800303">
    <property type="component" value="Unassembled WGS sequence"/>
</dbReference>
<evidence type="ECO:0000256" key="3">
    <source>
        <dbReference type="ARBA" id="ARBA00023239"/>
    </source>
</evidence>
<dbReference type="PANTHER" id="PTHR37690">
    <property type="entry name" value="CHORISMATE DEHYDRATASE"/>
    <property type="match status" value="1"/>
</dbReference>
<comment type="catalytic activity">
    <reaction evidence="4">
        <text>chorismate = 3-[(1-carboxyvinyl)-oxy]benzoate + H2O</text>
        <dbReference type="Rhea" id="RHEA:40051"/>
        <dbReference type="ChEBI" id="CHEBI:15377"/>
        <dbReference type="ChEBI" id="CHEBI:29748"/>
        <dbReference type="ChEBI" id="CHEBI:76981"/>
        <dbReference type="EC" id="4.2.1.151"/>
    </reaction>
</comment>
<gene>
    <name evidence="4" type="primary">mqnA</name>
    <name evidence="5" type="ORF">GYN08_02855</name>
</gene>
<dbReference type="EC" id="4.2.1.151" evidence="4"/>
<comment type="caution">
    <text evidence="5">The sequence shown here is derived from an EMBL/GenBank/DDBJ whole genome shotgun (WGS) entry which is preliminary data.</text>
</comment>
<dbReference type="InterPro" id="IPR030868">
    <property type="entry name" value="MqnA"/>
</dbReference>
<dbReference type="PANTHER" id="PTHR37690:SF1">
    <property type="entry name" value="CHORISMATE DEHYDRATASE"/>
    <property type="match status" value="1"/>
</dbReference>
<dbReference type="SUPFAM" id="SSF53850">
    <property type="entry name" value="Periplasmic binding protein-like II"/>
    <property type="match status" value="1"/>
</dbReference>
<dbReference type="EMBL" id="JAAFGS010000001">
    <property type="protein sequence ID" value="NGZ74242.1"/>
    <property type="molecule type" value="Genomic_DNA"/>
</dbReference>
<dbReference type="CDD" id="cd13634">
    <property type="entry name" value="PBP2_Sco4506"/>
    <property type="match status" value="1"/>
</dbReference>
<dbReference type="HAMAP" id="MF_00995">
    <property type="entry name" value="MqnA"/>
    <property type="match status" value="1"/>
</dbReference>
<sequence length="289" mass="31921">MGGGNVKEPLRLGRILYTNVWPVYHYFDPSSLSFPATTRVELPAVLNRLLLEGELDMSPVSSFAYGTAADQFMLLPNLSVSADGPVKSILCFSKKPFAEAIQGRIALTNTSATSINLLKIIAEKAYGAKPEYVTCEPDLEQMLEHADAALLIGDHAIRADWSNAAYTVTDLGAEWKNWTGKSMTFAVWTVSKQAAARHPDRIGELAAALAASKRRGLEDLTPVARQAQAELGGELAYWLGYFENLNYDLTAERLDGLELYFRYAREMGLLPQEAGIEIWTDNTEIRVNE</sequence>
<evidence type="ECO:0000256" key="4">
    <source>
        <dbReference type="HAMAP-Rule" id="MF_00995"/>
    </source>
</evidence>
<reference evidence="5 6" key="1">
    <citation type="submission" date="2020-01" db="EMBL/GenBank/DDBJ databases">
        <title>Polyphasic characterisation and genomic insights into a novel alkali tolerant bacterium VR-M41.</title>
        <authorList>
            <person name="Vemuluri V.R."/>
        </authorList>
    </citation>
    <scope>NUCLEOTIDE SEQUENCE [LARGE SCALE GENOMIC DNA]</scope>
    <source>
        <strain evidence="5 6">VR-M41</strain>
    </source>
</reference>
<evidence type="ECO:0000313" key="6">
    <source>
        <dbReference type="Proteomes" id="UP000800303"/>
    </source>
</evidence>
<evidence type="ECO:0000256" key="2">
    <source>
        <dbReference type="ARBA" id="ARBA00022428"/>
    </source>
</evidence>
<comment type="similarity">
    <text evidence="4">Belongs to the MqnA/MqnD family. MqnA subfamily.</text>
</comment>
<keyword evidence="3 4" id="KW-0456">Lyase</keyword>
<dbReference type="Pfam" id="PF02621">
    <property type="entry name" value="VitK2_biosynth"/>
    <property type="match status" value="1"/>
</dbReference>
<comment type="function">
    <text evidence="4">Catalyzes the dehydration of chorismate into 3-[(1-carboxyvinyl)oxy]benzoate, a step in the biosynthesis of menaquinone (MK, vitamin K2).</text>
</comment>
<accession>A0ABX0EZR2</accession>
<evidence type="ECO:0000256" key="1">
    <source>
        <dbReference type="ARBA" id="ARBA00004863"/>
    </source>
</evidence>
<dbReference type="InterPro" id="IPR003773">
    <property type="entry name" value="Menaquinone_biosynth"/>
</dbReference>
<keyword evidence="6" id="KW-1185">Reference proteome</keyword>
<proteinExistence type="inferred from homology"/>
<evidence type="ECO:0000313" key="5">
    <source>
        <dbReference type="EMBL" id="NGZ74242.1"/>
    </source>
</evidence>
<name>A0ABX0EZR2_9BACL</name>
<dbReference type="Gene3D" id="3.40.190.10">
    <property type="entry name" value="Periplasmic binding protein-like II"/>
    <property type="match status" value="2"/>
</dbReference>